<dbReference type="Proteomes" id="UP000054560">
    <property type="component" value="Unassembled WGS sequence"/>
</dbReference>
<evidence type="ECO:0000313" key="2">
    <source>
        <dbReference type="Proteomes" id="UP000054560"/>
    </source>
</evidence>
<protein>
    <submittedName>
        <fullName evidence="1">Uncharacterized protein</fullName>
    </submittedName>
</protein>
<evidence type="ECO:0000313" key="1">
    <source>
        <dbReference type="EMBL" id="KNC80484.1"/>
    </source>
</evidence>
<organism evidence="1 2">
    <name type="scientific">Sphaeroforma arctica JP610</name>
    <dbReference type="NCBI Taxonomy" id="667725"/>
    <lineage>
        <taxon>Eukaryota</taxon>
        <taxon>Ichthyosporea</taxon>
        <taxon>Ichthyophonida</taxon>
        <taxon>Sphaeroforma</taxon>
    </lineage>
</organism>
<reference evidence="1 2" key="1">
    <citation type="submission" date="2011-02" db="EMBL/GenBank/DDBJ databases">
        <title>The Genome Sequence of Sphaeroforma arctica JP610.</title>
        <authorList>
            <consortium name="The Broad Institute Genome Sequencing Platform"/>
            <person name="Russ C."/>
            <person name="Cuomo C."/>
            <person name="Young S.K."/>
            <person name="Zeng Q."/>
            <person name="Gargeya S."/>
            <person name="Alvarado L."/>
            <person name="Berlin A."/>
            <person name="Chapman S.B."/>
            <person name="Chen Z."/>
            <person name="Freedman E."/>
            <person name="Gellesch M."/>
            <person name="Goldberg J."/>
            <person name="Griggs A."/>
            <person name="Gujja S."/>
            <person name="Heilman E."/>
            <person name="Heiman D."/>
            <person name="Howarth C."/>
            <person name="Mehta T."/>
            <person name="Neiman D."/>
            <person name="Pearson M."/>
            <person name="Roberts A."/>
            <person name="Saif S."/>
            <person name="Shea T."/>
            <person name="Shenoy N."/>
            <person name="Sisk P."/>
            <person name="Stolte C."/>
            <person name="Sykes S."/>
            <person name="White J."/>
            <person name="Yandava C."/>
            <person name="Burger G."/>
            <person name="Gray M.W."/>
            <person name="Holland P.W.H."/>
            <person name="King N."/>
            <person name="Lang F.B.F."/>
            <person name="Roger A.J."/>
            <person name="Ruiz-Trillo I."/>
            <person name="Haas B."/>
            <person name="Nusbaum C."/>
            <person name="Birren B."/>
        </authorList>
    </citation>
    <scope>NUCLEOTIDE SEQUENCE [LARGE SCALE GENOMIC DNA]</scope>
    <source>
        <strain evidence="1 2">JP610</strain>
    </source>
</reference>
<name>A0A0L0FV20_9EUKA</name>
<sequence>MKDWLKREVSGDNAEVGFRVHSVYDVVWTYNATVNSGTRFSPYFHMTGRTFLHAQRDQLQERVLEEELTERGAEAVVRDAVAVQRDRRTQESQPKIVEVLPNLKYDVEVAPGVVRPYMIDELKAHVQGIDMPPPGKQKAVRYRPHGEYELWLTYRSPMKEMTHEYRQEIGHRLRRTPMACRWADAKSSVWADGKAFVIEHRRLLHRLHFTRLSCTRIMRRFS</sequence>
<dbReference type="GeneID" id="25907665"/>
<keyword evidence="2" id="KW-1185">Reference proteome</keyword>
<proteinExistence type="predicted"/>
<dbReference type="EMBL" id="KQ242144">
    <property type="protein sequence ID" value="KNC80484.1"/>
    <property type="molecule type" value="Genomic_DNA"/>
</dbReference>
<dbReference type="RefSeq" id="XP_014154386.1">
    <property type="nucleotide sequence ID" value="XM_014298911.1"/>
</dbReference>
<accession>A0A0L0FV20</accession>
<gene>
    <name evidence="1" type="ORF">SARC_07161</name>
</gene>
<dbReference type="AlphaFoldDB" id="A0A0L0FV20"/>